<protein>
    <submittedName>
        <fullName evidence="1">Uncharacterized protein</fullName>
    </submittedName>
</protein>
<evidence type="ECO:0000313" key="1">
    <source>
        <dbReference type="EMBL" id="GAA5504535.1"/>
    </source>
</evidence>
<dbReference type="RefSeq" id="WP_353544498.1">
    <property type="nucleotide sequence ID" value="NZ_BAABRN010000156.1"/>
</dbReference>
<dbReference type="EMBL" id="BAABRN010000156">
    <property type="protein sequence ID" value="GAA5504535.1"/>
    <property type="molecule type" value="Genomic_DNA"/>
</dbReference>
<gene>
    <name evidence="1" type="ORF">Dxin01_04311</name>
</gene>
<reference evidence="1 2" key="1">
    <citation type="submission" date="2024-02" db="EMBL/GenBank/DDBJ databases">
        <title>Deinococcus xinjiangensis NBRC 107630.</title>
        <authorList>
            <person name="Ichikawa N."/>
            <person name="Katano-Makiyama Y."/>
            <person name="Hidaka K."/>
        </authorList>
    </citation>
    <scope>NUCLEOTIDE SEQUENCE [LARGE SCALE GENOMIC DNA]</scope>
    <source>
        <strain evidence="1 2">NBRC 107630</strain>
    </source>
</reference>
<organism evidence="1 2">
    <name type="scientific">Deinococcus xinjiangensis</name>
    <dbReference type="NCBI Taxonomy" id="457454"/>
    <lineage>
        <taxon>Bacteria</taxon>
        <taxon>Thermotogati</taxon>
        <taxon>Deinococcota</taxon>
        <taxon>Deinococci</taxon>
        <taxon>Deinococcales</taxon>
        <taxon>Deinococcaceae</taxon>
        <taxon>Deinococcus</taxon>
    </lineage>
</organism>
<comment type="caution">
    <text evidence="1">The sequence shown here is derived from an EMBL/GenBank/DDBJ whole genome shotgun (WGS) entry which is preliminary data.</text>
</comment>
<sequence length="231" mass="26550">MTQNSHPSLGVRFAGQFPAYGDFLKQEFGKKAFNRLIERVERVAYKVALFQDDTGNTATQNRWDLESTDRSFADRNTCDQIASDLLLDLALSWTTSQMSVAAQSELLAAGRHLGQNSNLICPFSNTPILPEFIKESVLSTSRLGKLEVPIDYLDYSMRPLHSCGNLSWFKYLEILFSLREFYSDRKKMISKVQTKAYMTDRRQTGDYPTNREYRWEGHPDSPQFATKFQSI</sequence>
<keyword evidence="2" id="KW-1185">Reference proteome</keyword>
<dbReference type="Proteomes" id="UP001458946">
    <property type="component" value="Unassembled WGS sequence"/>
</dbReference>
<accession>A0ABP9VIY9</accession>
<name>A0ABP9VIY9_9DEIO</name>
<evidence type="ECO:0000313" key="2">
    <source>
        <dbReference type="Proteomes" id="UP001458946"/>
    </source>
</evidence>
<proteinExistence type="predicted"/>